<dbReference type="PANTHER" id="PTHR31288">
    <property type="entry name" value="O-FUCOSYLTRANSFERASE FAMILY PROTEIN"/>
    <property type="match status" value="1"/>
</dbReference>
<keyword evidence="7" id="KW-0472">Membrane</keyword>
<dbReference type="InterPro" id="IPR024709">
    <property type="entry name" value="FucosylTrfase_pln"/>
</dbReference>
<evidence type="ECO:0000256" key="1">
    <source>
        <dbReference type="ARBA" id="ARBA00007737"/>
    </source>
</evidence>
<proteinExistence type="inferred from homology"/>
<dbReference type="InterPro" id="IPR019378">
    <property type="entry name" value="GDP-Fuc_O-FucTrfase"/>
</dbReference>
<dbReference type="Proteomes" id="UP001327560">
    <property type="component" value="Chromosome 7"/>
</dbReference>
<keyword evidence="7" id="KW-0812">Transmembrane</keyword>
<evidence type="ECO:0000256" key="7">
    <source>
        <dbReference type="SAM" id="Phobius"/>
    </source>
</evidence>
<evidence type="ECO:0000256" key="6">
    <source>
        <dbReference type="ARBA" id="ARBA00030350"/>
    </source>
</evidence>
<accession>A0AAQ3QMU0</accession>
<gene>
    <name evidence="8" type="ORF">Cni_G22625</name>
</gene>
<organism evidence="8 9">
    <name type="scientific">Canna indica</name>
    <name type="common">Indian-shot</name>
    <dbReference type="NCBI Taxonomy" id="4628"/>
    <lineage>
        <taxon>Eukaryota</taxon>
        <taxon>Viridiplantae</taxon>
        <taxon>Streptophyta</taxon>
        <taxon>Embryophyta</taxon>
        <taxon>Tracheophyta</taxon>
        <taxon>Spermatophyta</taxon>
        <taxon>Magnoliopsida</taxon>
        <taxon>Liliopsida</taxon>
        <taxon>Zingiberales</taxon>
        <taxon>Cannaceae</taxon>
        <taxon>Canna</taxon>
    </lineage>
</organism>
<evidence type="ECO:0000313" key="9">
    <source>
        <dbReference type="Proteomes" id="UP001327560"/>
    </source>
</evidence>
<name>A0AAQ3QMU0_9LILI</name>
<keyword evidence="5" id="KW-0119">Carbohydrate metabolism</keyword>
<evidence type="ECO:0000256" key="5">
    <source>
        <dbReference type="ARBA" id="ARBA00023277"/>
    </source>
</evidence>
<keyword evidence="9" id="KW-1185">Reference proteome</keyword>
<reference evidence="8 9" key="1">
    <citation type="submission" date="2023-10" db="EMBL/GenBank/DDBJ databases">
        <title>Chromosome-scale genome assembly provides insights into flower coloration mechanisms of Canna indica.</title>
        <authorList>
            <person name="Li C."/>
        </authorList>
    </citation>
    <scope>NUCLEOTIDE SEQUENCE [LARGE SCALE GENOMIC DNA]</scope>
    <source>
        <tissue evidence="8">Flower</tissue>
    </source>
</reference>
<comment type="similarity">
    <text evidence="1">Belongs to the glycosyltransferase GT106 family.</text>
</comment>
<dbReference type="PANTHER" id="PTHR31288:SF5">
    <property type="entry name" value="PROTEIN MANNAN SYNTHESIS-RELATED 1"/>
    <property type="match status" value="1"/>
</dbReference>
<dbReference type="AlphaFoldDB" id="A0AAQ3QMU0"/>
<dbReference type="Pfam" id="PF10250">
    <property type="entry name" value="O-FucT"/>
    <property type="match status" value="1"/>
</dbReference>
<dbReference type="GO" id="GO:0016757">
    <property type="term" value="F:glycosyltransferase activity"/>
    <property type="evidence" value="ECO:0007669"/>
    <property type="project" value="UniProtKB-KW"/>
</dbReference>
<evidence type="ECO:0000256" key="2">
    <source>
        <dbReference type="ARBA" id="ARBA00022676"/>
    </source>
</evidence>
<evidence type="ECO:0000256" key="4">
    <source>
        <dbReference type="ARBA" id="ARBA00023253"/>
    </source>
</evidence>
<keyword evidence="2" id="KW-0328">Glycosyltransferase</keyword>
<protein>
    <recommendedName>
        <fullName evidence="6">O-fucosyltransferase family protein</fullName>
    </recommendedName>
</protein>
<evidence type="ECO:0000256" key="3">
    <source>
        <dbReference type="ARBA" id="ARBA00022679"/>
    </source>
</evidence>
<evidence type="ECO:0000313" key="8">
    <source>
        <dbReference type="EMBL" id="WOL13845.1"/>
    </source>
</evidence>
<keyword evidence="3" id="KW-0808">Transferase</keyword>
<dbReference type="EMBL" id="CP136896">
    <property type="protein sequence ID" value="WOL13845.1"/>
    <property type="molecule type" value="Genomic_DNA"/>
</dbReference>
<feature type="transmembrane region" description="Helical" evidence="7">
    <location>
        <begin position="12"/>
        <end position="29"/>
    </location>
</feature>
<dbReference type="GO" id="GO:0006004">
    <property type="term" value="P:fucose metabolic process"/>
    <property type="evidence" value="ECO:0007669"/>
    <property type="project" value="UniProtKB-KW"/>
</dbReference>
<keyword evidence="4" id="KW-0294">Fucose metabolism</keyword>
<keyword evidence="7" id="KW-1133">Transmembrane helix</keyword>
<sequence>MRRTMAVDVKHIVSGVLTISMFVMLGNMIKRENFDSVEVRLQDASEVQINVLRAEEKSAPLMHWKGSNQELKPCWKKPSYKFLEQPKGYITFSLRSALEYHFSQVADAVVIARYLGATLVLPDIRGSNLGEKRNFEDLYDVDKFIESLNGVVKVVRTLPSNVASRTPAAVRVPNWVSKDFIVENIEPVFLTNHYLRLASYFPSENLKIRENRNKDMDSTACLAMFGGLELKPEILRVANMMVERLKMLSRKIDGRFVAIDLKTDLLESKTCKDSVGKACYNAKEIVNFLKRVGFNGDDTIYITQTWWDESLNVLKEFFPRTYTKDELIPAKKKGGFLGSGTELQQRALDLYVCSKSDVFIPAISGLFYGNVAGKRIASGLIEILEPSEVPATTTADFISTYISKRNHVAYSCYC</sequence>